<protein>
    <recommendedName>
        <fullName evidence="12">UDP-N-acetylglucosamine 1-carboxyvinyltransferase</fullName>
        <ecNumber evidence="12">2.5.1.7</ecNumber>
    </recommendedName>
    <alternativeName>
        <fullName evidence="12">Enoylpyruvate transferase</fullName>
    </alternativeName>
    <alternativeName>
        <fullName evidence="12">UDP-N-acetylglucosamine enolpyruvyl transferase</fullName>
        <shortName evidence="12">EPT</shortName>
    </alternativeName>
</protein>
<proteinExistence type="inferred from homology"/>
<evidence type="ECO:0000256" key="6">
    <source>
        <dbReference type="ARBA" id="ARBA00022960"/>
    </source>
</evidence>
<feature type="binding site" evidence="12">
    <location>
        <position position="341"/>
    </location>
    <ligand>
        <name>UDP-N-acetyl-alpha-D-glucosamine</name>
        <dbReference type="ChEBI" id="CHEBI:57705"/>
    </ligand>
</feature>
<evidence type="ECO:0000256" key="2">
    <source>
        <dbReference type="ARBA" id="ARBA00004752"/>
    </source>
</evidence>
<dbReference type="NCBIfam" id="NF006873">
    <property type="entry name" value="PRK09369.1"/>
    <property type="match status" value="1"/>
</dbReference>
<organism evidence="14 15">
    <name type="scientific">Candidatus Berkelbacteria bacterium CG03_land_8_20_14_0_80_40_36</name>
    <dbReference type="NCBI Taxonomy" id="1974509"/>
    <lineage>
        <taxon>Bacteria</taxon>
        <taxon>Candidatus Berkelbacteria</taxon>
    </lineage>
</organism>
<comment type="caution">
    <text evidence="12">Lacks conserved residue(s) required for the propagation of feature annotation.</text>
</comment>
<evidence type="ECO:0000256" key="9">
    <source>
        <dbReference type="ARBA" id="ARBA00023316"/>
    </source>
</evidence>
<sequence length="431" mass="46857">MSKYIILGPATLSGTVEPSGAKNASLKQIAGALLTREIVRLNNVPKITDVLNMLEIIKKLGVKADWTGKNSLSIDCADVHKFDIDPELSGKLRASVVLIGPLLARFKKATLVSTGGDAIGKRSIDTHLKGFTKLGVKIKYINEKYLFDATDAHSAQFFLDGMSVTATENLMILATTLKGQTILRGVAQEPEVGDLALMLNKMGAKITGAGTPYIKIIGVEALIGCEHTAIPDRIEIGTLACAVVASGGTMTIQNVILEHIENFLNQFEKMGVNFQFKPKTQNLKLKIKNRTWGNLEIYPSKNLKPVYIDTRPYPGFPTDLQAPFALLLTQADGMSKIFETLFEGRLHYSQELKKMGAKIVQKDEHNIMIQGPTELSGAEISTTDIRAGATLVLAGLIAKGETIVDNTEILERGYENFDGKLCSLGAKIEKV</sequence>
<evidence type="ECO:0000256" key="12">
    <source>
        <dbReference type="HAMAP-Rule" id="MF_00111"/>
    </source>
</evidence>
<dbReference type="EMBL" id="PEUM01000073">
    <property type="protein sequence ID" value="PIV25264.1"/>
    <property type="molecule type" value="Genomic_DNA"/>
</dbReference>
<evidence type="ECO:0000313" key="14">
    <source>
        <dbReference type="EMBL" id="PIV25264.1"/>
    </source>
</evidence>
<dbReference type="InterPro" id="IPR005750">
    <property type="entry name" value="UDP_GlcNAc_COvinyl_MurA"/>
</dbReference>
<dbReference type="InterPro" id="IPR050068">
    <property type="entry name" value="MurA_subfamily"/>
</dbReference>
<feature type="active site" description="Proton donor" evidence="12">
    <location>
        <position position="117"/>
    </location>
</feature>
<dbReference type="InterPro" id="IPR001986">
    <property type="entry name" value="Enolpyruvate_Tfrase_dom"/>
</dbReference>
<dbReference type="CDD" id="cd01555">
    <property type="entry name" value="UdpNAET"/>
    <property type="match status" value="1"/>
</dbReference>
<evidence type="ECO:0000256" key="7">
    <source>
        <dbReference type="ARBA" id="ARBA00022984"/>
    </source>
</evidence>
<accession>A0A2M7CHZ0</accession>
<dbReference type="UniPathway" id="UPA00219"/>
<keyword evidence="3 12" id="KW-0963">Cytoplasm</keyword>
<dbReference type="GO" id="GO:0008360">
    <property type="term" value="P:regulation of cell shape"/>
    <property type="evidence" value="ECO:0007669"/>
    <property type="project" value="UniProtKB-KW"/>
</dbReference>
<comment type="function">
    <text evidence="12">Cell wall formation. Adds enolpyruvyl to UDP-N-acetylglucosamine.</text>
</comment>
<dbReference type="GO" id="GO:0008760">
    <property type="term" value="F:UDP-N-acetylglucosamine 1-carboxyvinyltransferase activity"/>
    <property type="evidence" value="ECO:0007669"/>
    <property type="project" value="UniProtKB-UniRule"/>
</dbReference>
<comment type="subcellular location">
    <subcellularLocation>
        <location evidence="1 12">Cytoplasm</location>
    </subcellularLocation>
</comment>
<comment type="caution">
    <text evidence="14">The sequence shown here is derived from an EMBL/GenBank/DDBJ whole genome shotgun (WGS) entry which is preliminary data.</text>
</comment>
<dbReference type="HAMAP" id="MF_00111">
    <property type="entry name" value="MurA"/>
    <property type="match status" value="1"/>
</dbReference>
<feature type="domain" description="Enolpyruvate transferase" evidence="13">
    <location>
        <begin position="8"/>
        <end position="421"/>
    </location>
</feature>
<dbReference type="GO" id="GO:0005737">
    <property type="term" value="C:cytoplasm"/>
    <property type="evidence" value="ECO:0007669"/>
    <property type="project" value="UniProtKB-SubCell"/>
</dbReference>
<comment type="similarity">
    <text evidence="10 12">Belongs to the EPSP synthase family. MurA subfamily.</text>
</comment>
<dbReference type="GO" id="GO:0019277">
    <property type="term" value="P:UDP-N-acetylgalactosamine biosynthetic process"/>
    <property type="evidence" value="ECO:0007669"/>
    <property type="project" value="InterPro"/>
</dbReference>
<evidence type="ECO:0000259" key="13">
    <source>
        <dbReference type="Pfam" id="PF00275"/>
    </source>
</evidence>
<dbReference type="AlphaFoldDB" id="A0A2M7CHZ0"/>
<evidence type="ECO:0000256" key="11">
    <source>
        <dbReference type="ARBA" id="ARBA00047527"/>
    </source>
</evidence>
<dbReference type="Pfam" id="PF00275">
    <property type="entry name" value="EPSP_synthase"/>
    <property type="match status" value="1"/>
</dbReference>
<name>A0A2M7CHZ0_9BACT</name>
<dbReference type="GO" id="GO:0071555">
    <property type="term" value="P:cell wall organization"/>
    <property type="evidence" value="ECO:0007669"/>
    <property type="project" value="UniProtKB-KW"/>
</dbReference>
<evidence type="ECO:0000256" key="4">
    <source>
        <dbReference type="ARBA" id="ARBA00022618"/>
    </source>
</evidence>
<feature type="binding site" evidence="12">
    <location>
        <position position="319"/>
    </location>
    <ligand>
        <name>UDP-N-acetyl-alpha-D-glucosamine</name>
        <dbReference type="ChEBI" id="CHEBI:57705"/>
    </ligand>
</feature>
<evidence type="ECO:0000256" key="1">
    <source>
        <dbReference type="ARBA" id="ARBA00004496"/>
    </source>
</evidence>
<gene>
    <name evidence="12 14" type="primary">murA</name>
    <name evidence="14" type="ORF">COS38_02530</name>
</gene>
<dbReference type="Gene3D" id="3.65.10.10">
    <property type="entry name" value="Enolpyruvate transferase domain"/>
    <property type="match status" value="2"/>
</dbReference>
<dbReference type="NCBIfam" id="TIGR01072">
    <property type="entry name" value="murA"/>
    <property type="match status" value="1"/>
</dbReference>
<evidence type="ECO:0000256" key="3">
    <source>
        <dbReference type="ARBA" id="ARBA00022490"/>
    </source>
</evidence>
<evidence type="ECO:0000256" key="10">
    <source>
        <dbReference type="ARBA" id="ARBA00038367"/>
    </source>
</evidence>
<feature type="binding site" evidence="12">
    <location>
        <begin position="22"/>
        <end position="23"/>
    </location>
    <ligand>
        <name>phosphoenolpyruvate</name>
        <dbReference type="ChEBI" id="CHEBI:58702"/>
    </ligand>
</feature>
<reference evidence="15" key="1">
    <citation type="submission" date="2017-09" db="EMBL/GenBank/DDBJ databases">
        <title>Depth-based differentiation of microbial function through sediment-hosted aquifers and enrichment of novel symbionts in the deep terrestrial subsurface.</title>
        <authorList>
            <person name="Probst A.J."/>
            <person name="Ladd B."/>
            <person name="Jarett J.K."/>
            <person name="Geller-Mcgrath D.E."/>
            <person name="Sieber C.M.K."/>
            <person name="Emerson J.B."/>
            <person name="Anantharaman K."/>
            <person name="Thomas B.C."/>
            <person name="Malmstrom R."/>
            <person name="Stieglmeier M."/>
            <person name="Klingl A."/>
            <person name="Woyke T."/>
            <person name="Ryan C.M."/>
            <person name="Banfield J.F."/>
        </authorList>
    </citation>
    <scope>NUCLEOTIDE SEQUENCE [LARGE SCALE GENOMIC DNA]</scope>
</reference>
<keyword evidence="5 12" id="KW-0808">Transferase</keyword>
<evidence type="ECO:0000256" key="8">
    <source>
        <dbReference type="ARBA" id="ARBA00023306"/>
    </source>
</evidence>
<dbReference type="GO" id="GO:0009252">
    <property type="term" value="P:peptidoglycan biosynthetic process"/>
    <property type="evidence" value="ECO:0007669"/>
    <property type="project" value="UniProtKB-UniRule"/>
</dbReference>
<keyword evidence="9 12" id="KW-0961">Cell wall biogenesis/degradation</keyword>
<dbReference type="InterPro" id="IPR036968">
    <property type="entry name" value="Enolpyruvate_Tfrase_sf"/>
</dbReference>
<dbReference type="GO" id="GO:0051301">
    <property type="term" value="P:cell division"/>
    <property type="evidence" value="ECO:0007669"/>
    <property type="project" value="UniProtKB-KW"/>
</dbReference>
<dbReference type="EC" id="2.5.1.7" evidence="12"/>
<comment type="catalytic activity">
    <reaction evidence="11 12">
        <text>phosphoenolpyruvate + UDP-N-acetyl-alpha-D-glucosamine = UDP-N-acetyl-3-O-(1-carboxyvinyl)-alpha-D-glucosamine + phosphate</text>
        <dbReference type="Rhea" id="RHEA:18681"/>
        <dbReference type="ChEBI" id="CHEBI:43474"/>
        <dbReference type="ChEBI" id="CHEBI:57705"/>
        <dbReference type="ChEBI" id="CHEBI:58702"/>
        <dbReference type="ChEBI" id="CHEBI:68483"/>
        <dbReference type="EC" id="2.5.1.7"/>
    </reaction>
</comment>
<feature type="binding site" evidence="12">
    <location>
        <position position="93"/>
    </location>
    <ligand>
        <name>UDP-N-acetyl-alpha-D-glucosamine</name>
        <dbReference type="ChEBI" id="CHEBI:57705"/>
    </ligand>
</feature>
<keyword evidence="8 12" id="KW-0131">Cell cycle</keyword>
<keyword evidence="4 12" id="KW-0132">Cell division</keyword>
<dbReference type="InterPro" id="IPR013792">
    <property type="entry name" value="RNA3'P_cycl/enolpyr_Trfase_a/b"/>
</dbReference>
<keyword evidence="7 12" id="KW-0573">Peptidoglycan synthesis</keyword>
<comment type="pathway">
    <text evidence="2 12">Cell wall biogenesis; peptidoglycan biosynthesis.</text>
</comment>
<evidence type="ECO:0000313" key="15">
    <source>
        <dbReference type="Proteomes" id="UP000229966"/>
    </source>
</evidence>
<dbReference type="PANTHER" id="PTHR43783">
    <property type="entry name" value="UDP-N-ACETYLGLUCOSAMINE 1-CARBOXYVINYLTRANSFERASE"/>
    <property type="match status" value="1"/>
</dbReference>
<dbReference type="Proteomes" id="UP000229966">
    <property type="component" value="Unassembled WGS sequence"/>
</dbReference>
<dbReference type="PANTHER" id="PTHR43783:SF1">
    <property type="entry name" value="UDP-N-ACETYLGLUCOSAMINE 1-CARBOXYVINYLTRANSFERASE"/>
    <property type="match status" value="1"/>
</dbReference>
<keyword evidence="6 12" id="KW-0133">Cell shape</keyword>
<evidence type="ECO:0000256" key="5">
    <source>
        <dbReference type="ARBA" id="ARBA00022679"/>
    </source>
</evidence>
<dbReference type="SUPFAM" id="SSF55205">
    <property type="entry name" value="EPT/RTPC-like"/>
    <property type="match status" value="1"/>
</dbReference>